<keyword evidence="3" id="KW-0812">Transmembrane</keyword>
<gene>
    <name evidence="5" type="ORF">BCF74_11837</name>
</gene>
<evidence type="ECO:0000259" key="4">
    <source>
        <dbReference type="PROSITE" id="PS50072"/>
    </source>
</evidence>
<sequence>MTKKQERDRARRRWEKQQATQQAKAEKQARLKRIAAIVATVAVVGGLVGALAWRMKPEPDPEPQRTAAGCEMPPEPLGTTAKLELPDKATAAGKTYTATLTTNCGDIVLELDGTKAPQAVASFVQLAKADYWLNSPCHRLGTGEGFKLLQCGDPTGGGQGTPGYGFAVENAPKDGTYPRGTVAMARTQDPKKGNGGQFFLVNGETKLPDPNGYTIFGTITQGLDIVDKVAAAGVQPGGESETTGAPAAPISILRVAVTEKKA</sequence>
<dbReference type="SUPFAM" id="SSF50891">
    <property type="entry name" value="Cyclophilin-like"/>
    <property type="match status" value="1"/>
</dbReference>
<proteinExistence type="predicted"/>
<evidence type="ECO:0000256" key="1">
    <source>
        <dbReference type="ARBA" id="ARBA00002388"/>
    </source>
</evidence>
<dbReference type="RefSeq" id="WP_106298107.1">
    <property type="nucleotide sequence ID" value="NZ_PVTI01000018.1"/>
</dbReference>
<reference evidence="5 6" key="1">
    <citation type="submission" date="2018-03" db="EMBL/GenBank/DDBJ databases">
        <title>Genomic Encyclopedia of Archaeal and Bacterial Type Strains, Phase II (KMG-II): from individual species to whole genera.</title>
        <authorList>
            <person name="Goeker M."/>
        </authorList>
    </citation>
    <scope>NUCLEOTIDE SEQUENCE [LARGE SCALE GENOMIC DNA]</scope>
    <source>
        <strain evidence="5 6">ATCC BAA-1496</strain>
    </source>
</reference>
<keyword evidence="3" id="KW-0472">Membrane</keyword>
<comment type="function">
    <text evidence="1">PPIases accelerate the folding of proteins. It catalyzes the cis-trans isomerization of proline imidic peptide bonds in oligopeptides.</text>
</comment>
<dbReference type="Proteomes" id="UP000237822">
    <property type="component" value="Unassembled WGS sequence"/>
</dbReference>
<feature type="domain" description="PPIase cyclophilin-type" evidence="4">
    <location>
        <begin position="105"/>
        <end position="257"/>
    </location>
</feature>
<comment type="caution">
    <text evidence="5">The sequence shown here is derived from an EMBL/GenBank/DDBJ whole genome shotgun (WGS) entry which is preliminary data.</text>
</comment>
<evidence type="ECO:0000313" key="6">
    <source>
        <dbReference type="Proteomes" id="UP000237822"/>
    </source>
</evidence>
<dbReference type="InterPro" id="IPR029000">
    <property type="entry name" value="Cyclophilin-like_dom_sf"/>
</dbReference>
<name>A0A2T0UFF6_9MICO</name>
<keyword evidence="6" id="KW-1185">Reference proteome</keyword>
<organism evidence="5 6">
    <name type="scientific">Knoellia remsis</name>
    <dbReference type="NCBI Taxonomy" id="407159"/>
    <lineage>
        <taxon>Bacteria</taxon>
        <taxon>Bacillati</taxon>
        <taxon>Actinomycetota</taxon>
        <taxon>Actinomycetes</taxon>
        <taxon>Micrococcales</taxon>
        <taxon>Intrasporangiaceae</taxon>
        <taxon>Knoellia</taxon>
    </lineage>
</organism>
<feature type="transmembrane region" description="Helical" evidence="3">
    <location>
        <begin position="34"/>
        <end position="53"/>
    </location>
</feature>
<evidence type="ECO:0000256" key="3">
    <source>
        <dbReference type="SAM" id="Phobius"/>
    </source>
</evidence>
<dbReference type="InterPro" id="IPR002130">
    <property type="entry name" value="Cyclophilin-type_PPIase_dom"/>
</dbReference>
<dbReference type="PANTHER" id="PTHR45625">
    <property type="entry name" value="PEPTIDYL-PROLYL CIS-TRANS ISOMERASE-RELATED"/>
    <property type="match status" value="1"/>
</dbReference>
<keyword evidence="3" id="KW-1133">Transmembrane helix</keyword>
<evidence type="ECO:0000256" key="2">
    <source>
        <dbReference type="SAM" id="MobiDB-lite"/>
    </source>
</evidence>
<dbReference type="InterPro" id="IPR044666">
    <property type="entry name" value="Cyclophilin_A-like"/>
</dbReference>
<keyword evidence="5" id="KW-0413">Isomerase</keyword>
<feature type="region of interest" description="Disordered" evidence="2">
    <location>
        <begin position="58"/>
        <end position="81"/>
    </location>
</feature>
<dbReference type="Gene3D" id="2.40.100.10">
    <property type="entry name" value="Cyclophilin-like"/>
    <property type="match status" value="1"/>
</dbReference>
<dbReference type="AlphaFoldDB" id="A0A2T0UFF6"/>
<dbReference type="OrthoDB" id="5507614at2"/>
<dbReference type="Pfam" id="PF00160">
    <property type="entry name" value="Pro_isomerase"/>
    <property type="match status" value="1"/>
</dbReference>
<dbReference type="PANTHER" id="PTHR45625:SF3">
    <property type="entry name" value="PEPTIDYL-PROLYL CIS-TRANS ISOMERASE B-RELATED"/>
    <property type="match status" value="1"/>
</dbReference>
<dbReference type="PROSITE" id="PS50072">
    <property type="entry name" value="CSA_PPIASE_2"/>
    <property type="match status" value="1"/>
</dbReference>
<dbReference type="EMBL" id="PVTI01000018">
    <property type="protein sequence ID" value="PRY56642.1"/>
    <property type="molecule type" value="Genomic_DNA"/>
</dbReference>
<evidence type="ECO:0000313" key="5">
    <source>
        <dbReference type="EMBL" id="PRY56642.1"/>
    </source>
</evidence>
<accession>A0A2T0UFF6</accession>
<protein>
    <submittedName>
        <fullName evidence="5">Peptidyl-prolyl cis-trans isomerase B (Cyclophilin B)</fullName>
    </submittedName>
</protein>
<feature type="region of interest" description="Disordered" evidence="2">
    <location>
        <begin position="1"/>
        <end position="21"/>
    </location>
</feature>
<dbReference type="GO" id="GO:0003755">
    <property type="term" value="F:peptidyl-prolyl cis-trans isomerase activity"/>
    <property type="evidence" value="ECO:0007669"/>
    <property type="project" value="InterPro"/>
</dbReference>